<reference evidence="1 2" key="2">
    <citation type="journal article" date="2019" name="G3 (Bethesda)">
        <title>Hybrid Assembly of the Genome of the Entomopathogenic Nematode Steinernema carpocapsae Identifies the X-Chromosome.</title>
        <authorList>
            <person name="Serra L."/>
            <person name="Macchietto M."/>
            <person name="Macias-Munoz A."/>
            <person name="McGill C.J."/>
            <person name="Rodriguez I.M."/>
            <person name="Rodriguez B."/>
            <person name="Murad R."/>
            <person name="Mortazavi A."/>
        </authorList>
    </citation>
    <scope>NUCLEOTIDE SEQUENCE [LARGE SCALE GENOMIC DNA]</scope>
    <source>
        <strain evidence="1 2">ALL</strain>
    </source>
</reference>
<dbReference type="OrthoDB" id="10535474at2759"/>
<name>A0A4U5ND66_STECR</name>
<protein>
    <submittedName>
        <fullName evidence="1">Uncharacterized protein</fullName>
    </submittedName>
</protein>
<dbReference type="Proteomes" id="UP000298663">
    <property type="component" value="Unassembled WGS sequence"/>
</dbReference>
<gene>
    <name evidence="1" type="ORF">L596_014570</name>
</gene>
<sequence length="179" mass="21649">MEADYNAAPKPRTMILDFLMYPKVHRAITFARIYLQKRRFRYRNAVDTLVFFASQGFERLFELFFHLNYDQFHPLKVLLSSFNKPWALRITERELTKSRQMETFWKRCDRGLIIAELRRRPGIVAAANRSSFTASVVKILLKELHEWHLEKLDRWYSEYGDAEPDIYWKLRGLKLEERK</sequence>
<evidence type="ECO:0000313" key="1">
    <source>
        <dbReference type="EMBL" id="TKR80503.1"/>
    </source>
</evidence>
<organism evidence="1 2">
    <name type="scientific">Steinernema carpocapsae</name>
    <name type="common">Entomopathogenic nematode</name>
    <dbReference type="NCBI Taxonomy" id="34508"/>
    <lineage>
        <taxon>Eukaryota</taxon>
        <taxon>Metazoa</taxon>
        <taxon>Ecdysozoa</taxon>
        <taxon>Nematoda</taxon>
        <taxon>Chromadorea</taxon>
        <taxon>Rhabditida</taxon>
        <taxon>Tylenchina</taxon>
        <taxon>Panagrolaimomorpha</taxon>
        <taxon>Strongyloidoidea</taxon>
        <taxon>Steinernematidae</taxon>
        <taxon>Steinernema</taxon>
    </lineage>
</organism>
<accession>A0A4U5ND66</accession>
<dbReference type="AlphaFoldDB" id="A0A4U5ND66"/>
<evidence type="ECO:0000313" key="2">
    <source>
        <dbReference type="Proteomes" id="UP000298663"/>
    </source>
</evidence>
<dbReference type="EMBL" id="AZBU02000004">
    <property type="protein sequence ID" value="TKR80503.1"/>
    <property type="molecule type" value="Genomic_DNA"/>
</dbReference>
<reference evidence="1 2" key="1">
    <citation type="journal article" date="2015" name="Genome Biol.">
        <title>Comparative genomics of Steinernema reveals deeply conserved gene regulatory networks.</title>
        <authorList>
            <person name="Dillman A.R."/>
            <person name="Macchietto M."/>
            <person name="Porter C.F."/>
            <person name="Rogers A."/>
            <person name="Williams B."/>
            <person name="Antoshechkin I."/>
            <person name="Lee M.M."/>
            <person name="Goodwin Z."/>
            <person name="Lu X."/>
            <person name="Lewis E.E."/>
            <person name="Goodrich-Blair H."/>
            <person name="Stock S.P."/>
            <person name="Adams B.J."/>
            <person name="Sternberg P.W."/>
            <person name="Mortazavi A."/>
        </authorList>
    </citation>
    <scope>NUCLEOTIDE SEQUENCE [LARGE SCALE GENOMIC DNA]</scope>
    <source>
        <strain evidence="1 2">ALL</strain>
    </source>
</reference>
<comment type="caution">
    <text evidence="1">The sequence shown here is derived from an EMBL/GenBank/DDBJ whole genome shotgun (WGS) entry which is preliminary data.</text>
</comment>
<keyword evidence="2" id="KW-1185">Reference proteome</keyword>
<proteinExistence type="predicted"/>